<accession>A0A512M4Y2</accession>
<keyword evidence="4 5" id="KW-0067">ATP-binding</keyword>
<feature type="transmembrane region" description="Helical" evidence="6">
    <location>
        <begin position="646"/>
        <end position="667"/>
    </location>
</feature>
<dbReference type="PANTHER" id="PTHR43289:SF6">
    <property type="entry name" value="SERINE_THREONINE-PROTEIN KINASE NEKL-3"/>
    <property type="match status" value="1"/>
</dbReference>
<dbReference type="InterPro" id="IPR000719">
    <property type="entry name" value="Prot_kinase_dom"/>
</dbReference>
<dbReference type="InterPro" id="IPR011009">
    <property type="entry name" value="Kinase-like_dom_sf"/>
</dbReference>
<evidence type="ECO:0000256" key="1">
    <source>
        <dbReference type="ARBA" id="ARBA00022679"/>
    </source>
</evidence>
<dbReference type="PROSITE" id="PS00108">
    <property type="entry name" value="PROTEIN_KINASE_ST"/>
    <property type="match status" value="1"/>
</dbReference>
<dbReference type="SMART" id="SM00220">
    <property type="entry name" value="S_TKc"/>
    <property type="match status" value="1"/>
</dbReference>
<keyword evidence="2 5" id="KW-0547">Nucleotide-binding</keyword>
<gene>
    <name evidence="8" type="ORF">BGE01nite_07020</name>
</gene>
<dbReference type="InterPro" id="IPR017441">
    <property type="entry name" value="Protein_kinase_ATP_BS"/>
</dbReference>
<dbReference type="Gene3D" id="3.30.200.20">
    <property type="entry name" value="Phosphorylase Kinase, domain 1"/>
    <property type="match status" value="1"/>
</dbReference>
<organism evidence="8 9">
    <name type="scientific">Brevifollis gellanilyticus</name>
    <dbReference type="NCBI Taxonomy" id="748831"/>
    <lineage>
        <taxon>Bacteria</taxon>
        <taxon>Pseudomonadati</taxon>
        <taxon>Verrucomicrobiota</taxon>
        <taxon>Verrucomicrobiia</taxon>
        <taxon>Verrucomicrobiales</taxon>
        <taxon>Verrucomicrobiaceae</taxon>
    </lineage>
</organism>
<evidence type="ECO:0000313" key="9">
    <source>
        <dbReference type="Proteomes" id="UP000321577"/>
    </source>
</evidence>
<keyword evidence="3" id="KW-0418">Kinase</keyword>
<dbReference type="GO" id="GO:0004674">
    <property type="term" value="F:protein serine/threonine kinase activity"/>
    <property type="evidence" value="ECO:0007669"/>
    <property type="project" value="TreeGrafter"/>
</dbReference>
<proteinExistence type="predicted"/>
<feature type="transmembrane region" description="Helical" evidence="6">
    <location>
        <begin position="463"/>
        <end position="483"/>
    </location>
</feature>
<dbReference type="SUPFAM" id="SSF56112">
    <property type="entry name" value="Protein kinase-like (PK-like)"/>
    <property type="match status" value="1"/>
</dbReference>
<keyword evidence="6" id="KW-0812">Transmembrane</keyword>
<dbReference type="PANTHER" id="PTHR43289">
    <property type="entry name" value="MITOGEN-ACTIVATED PROTEIN KINASE KINASE KINASE 20-RELATED"/>
    <property type="match status" value="1"/>
</dbReference>
<dbReference type="GO" id="GO:0005524">
    <property type="term" value="F:ATP binding"/>
    <property type="evidence" value="ECO:0007669"/>
    <property type="project" value="UniProtKB-UniRule"/>
</dbReference>
<evidence type="ECO:0000256" key="6">
    <source>
        <dbReference type="SAM" id="Phobius"/>
    </source>
</evidence>
<feature type="binding site" evidence="5">
    <location>
        <position position="95"/>
    </location>
    <ligand>
        <name>ATP</name>
        <dbReference type="ChEBI" id="CHEBI:30616"/>
    </ligand>
</feature>
<feature type="transmembrane region" description="Helical" evidence="6">
    <location>
        <begin position="343"/>
        <end position="364"/>
    </location>
</feature>
<dbReference type="RefSeq" id="WP_146848870.1">
    <property type="nucleotide sequence ID" value="NZ_BKAG01000003.1"/>
</dbReference>
<dbReference type="PROSITE" id="PS50011">
    <property type="entry name" value="PROTEIN_KINASE_DOM"/>
    <property type="match status" value="1"/>
</dbReference>
<evidence type="ECO:0000256" key="2">
    <source>
        <dbReference type="ARBA" id="ARBA00022741"/>
    </source>
</evidence>
<feature type="domain" description="Protein kinase" evidence="7">
    <location>
        <begin position="66"/>
        <end position="320"/>
    </location>
</feature>
<dbReference type="PROSITE" id="PS00107">
    <property type="entry name" value="PROTEIN_KINASE_ATP"/>
    <property type="match status" value="1"/>
</dbReference>
<evidence type="ECO:0000256" key="4">
    <source>
        <dbReference type="ARBA" id="ARBA00022840"/>
    </source>
</evidence>
<evidence type="ECO:0000256" key="5">
    <source>
        <dbReference type="PROSITE-ProRule" id="PRU10141"/>
    </source>
</evidence>
<feature type="transmembrane region" description="Helical" evidence="6">
    <location>
        <begin position="594"/>
        <end position="618"/>
    </location>
</feature>
<dbReference type="InterPro" id="IPR008271">
    <property type="entry name" value="Ser/Thr_kinase_AS"/>
</dbReference>
<dbReference type="OrthoDB" id="6111975at2"/>
<evidence type="ECO:0000313" key="8">
    <source>
        <dbReference type="EMBL" id="GEP41411.1"/>
    </source>
</evidence>
<keyword evidence="1" id="KW-0808">Transferase</keyword>
<dbReference type="AlphaFoldDB" id="A0A512M4Y2"/>
<protein>
    <recommendedName>
        <fullName evidence="7">Protein kinase domain-containing protein</fullName>
    </recommendedName>
</protein>
<feature type="transmembrane region" description="Helical" evidence="6">
    <location>
        <begin position="517"/>
        <end position="536"/>
    </location>
</feature>
<reference evidence="8 9" key="1">
    <citation type="submission" date="2019-07" db="EMBL/GenBank/DDBJ databases">
        <title>Whole genome shotgun sequence of Brevifollis gellanilyticus NBRC 108608.</title>
        <authorList>
            <person name="Hosoyama A."/>
            <person name="Uohara A."/>
            <person name="Ohji S."/>
            <person name="Ichikawa N."/>
        </authorList>
    </citation>
    <scope>NUCLEOTIDE SEQUENCE [LARGE SCALE GENOMIC DNA]</scope>
    <source>
        <strain evidence="8 9">NBRC 108608</strain>
    </source>
</reference>
<dbReference type="EMBL" id="BKAG01000003">
    <property type="protein sequence ID" value="GEP41411.1"/>
    <property type="molecule type" value="Genomic_DNA"/>
</dbReference>
<dbReference type="Proteomes" id="UP000321577">
    <property type="component" value="Unassembled WGS sequence"/>
</dbReference>
<comment type="caution">
    <text evidence="8">The sequence shown here is derived from an EMBL/GenBank/DDBJ whole genome shotgun (WGS) entry which is preliminary data.</text>
</comment>
<dbReference type="CDD" id="cd14014">
    <property type="entry name" value="STKc_PknB_like"/>
    <property type="match status" value="1"/>
</dbReference>
<feature type="transmembrane region" description="Helical" evidence="6">
    <location>
        <begin position="422"/>
        <end position="443"/>
    </location>
</feature>
<dbReference type="Gene3D" id="1.10.510.10">
    <property type="entry name" value="Transferase(Phosphotransferase) domain 1"/>
    <property type="match status" value="1"/>
</dbReference>
<feature type="transmembrane region" description="Helical" evidence="6">
    <location>
        <begin position="556"/>
        <end position="582"/>
    </location>
</feature>
<keyword evidence="9" id="KW-1185">Reference proteome</keyword>
<dbReference type="Pfam" id="PF00069">
    <property type="entry name" value="Pkinase"/>
    <property type="match status" value="1"/>
</dbReference>
<keyword evidence="6" id="KW-0472">Membrane</keyword>
<feature type="transmembrane region" description="Helical" evidence="6">
    <location>
        <begin position="688"/>
        <end position="708"/>
    </location>
</feature>
<name>A0A512M4Y2_9BACT</name>
<evidence type="ECO:0000256" key="3">
    <source>
        <dbReference type="ARBA" id="ARBA00022777"/>
    </source>
</evidence>
<sequence>MSQTAPPSHLFCTRCDGPLPAGFQPGLCAICLMDVAMSPTMDETLPVIAPQKPLAPADLAAHFPQLEILECIGRGGMGVVYKARQKTLARLVALKLLAPEQTKDATFAERFAHEARALAALNHPSIVTVHDFGESGGFYYLLMEFVDGVNLRQAMQGSHLNPEQALAIVPPICEALQYAHEHGIVHRDIKPENLLMDKAGRVKIADFGIARMMSRHEAGSTEESTPAASPRSTIIAGTPQYMAPEQRHADVRADHRADIYSLGVVLYELLTGRLPTEQLQPPSQTAAVDTRLDEIVRRALERNPEQRYQTIQELRTHLATLSTSLVTHTVHSREKYQHWFGRLLKIAGWIFAGMTALALVSAVIRPWPDGFILGKFLARLADRLPSALTLGMAAWLLVRRHDVFIRASYRPLTLPPRQKREITGIAARLAGLTIIGFAVVRLYQWFPQLWKLASLSGADPWAAIRWSDFVLSLIMLSLGTTLFRFEHTLSPILYSIPVAQRLPYADQNQPGDTRSRLSGHALSGGLLLVLVLWLAGSLASMTLDRLLTHSDSSGDTAMMMTIGAVKVGILAVLASLFGWTALNRIRCSESRLHGLGLATAAALTLPLYMISLVVAFLLGSSLLNHFSTYTRLPDGSLDVTLPEISFVTHTTAAVVGTLWVAGWFLVWRKLRRTPRTAALPSGSPHLSLKMALSGMTLLIGLLVLWQVFSARPATTQRVIPEAEFARQVQRQLNIRLATAGFHHSMQPGQLKLPEKGRVTKLELTGLQDKSGRAVEGTLNIGRTGWGVQISGQKALSDIRLYILQSSSSPQNHEVTLPSPHARARCVLSLKRGQLLEPPAALREKLNSASGATRLSLDDADWLRERDADLVLHPDEVGVLRLFEGSAALITRDLSSGADWLQIDDLQLAEALQKARTSLPAKGGFTEIRERSPALIAFVTGSCSGILENLGPTKPGDADVRVRIHVLPRTP</sequence>
<evidence type="ECO:0000259" key="7">
    <source>
        <dbReference type="PROSITE" id="PS50011"/>
    </source>
</evidence>
<keyword evidence="6" id="KW-1133">Transmembrane helix</keyword>